<proteinExistence type="predicted"/>
<dbReference type="EMBL" id="JAODUP010000590">
    <property type="protein sequence ID" value="KAK2146671.1"/>
    <property type="molecule type" value="Genomic_DNA"/>
</dbReference>
<organism evidence="1 2">
    <name type="scientific">Paralvinella palmiformis</name>
    <dbReference type="NCBI Taxonomy" id="53620"/>
    <lineage>
        <taxon>Eukaryota</taxon>
        <taxon>Metazoa</taxon>
        <taxon>Spiralia</taxon>
        <taxon>Lophotrochozoa</taxon>
        <taxon>Annelida</taxon>
        <taxon>Polychaeta</taxon>
        <taxon>Sedentaria</taxon>
        <taxon>Canalipalpata</taxon>
        <taxon>Terebellida</taxon>
        <taxon>Terebelliformia</taxon>
        <taxon>Alvinellidae</taxon>
        <taxon>Paralvinella</taxon>
    </lineage>
</organism>
<protein>
    <recommendedName>
        <fullName evidence="3">DUF268 domain-containing protein</fullName>
    </recommendedName>
</protein>
<evidence type="ECO:0000313" key="2">
    <source>
        <dbReference type="Proteomes" id="UP001208570"/>
    </source>
</evidence>
<dbReference type="InterPro" id="IPR029063">
    <property type="entry name" value="SAM-dependent_MTases_sf"/>
</dbReference>
<dbReference type="Proteomes" id="UP001208570">
    <property type="component" value="Unassembled WGS sequence"/>
</dbReference>
<dbReference type="AlphaFoldDB" id="A0AAD9J4U9"/>
<dbReference type="Pfam" id="PF03269">
    <property type="entry name" value="DUF268"/>
    <property type="match status" value="1"/>
</dbReference>
<keyword evidence="2" id="KW-1185">Reference proteome</keyword>
<comment type="caution">
    <text evidence="1">The sequence shown here is derived from an EMBL/GenBank/DDBJ whole genome shotgun (WGS) entry which is preliminary data.</text>
</comment>
<evidence type="ECO:0000313" key="1">
    <source>
        <dbReference type="EMBL" id="KAK2146671.1"/>
    </source>
</evidence>
<accession>A0AAD9J4U9</accession>
<dbReference type="SUPFAM" id="SSF53335">
    <property type="entry name" value="S-adenosyl-L-methionine-dependent methyltransferases"/>
    <property type="match status" value="1"/>
</dbReference>
<dbReference type="InterPro" id="IPR004951">
    <property type="entry name" value="DUF268_CAE_spp"/>
</dbReference>
<reference evidence="1" key="1">
    <citation type="journal article" date="2023" name="Mol. Biol. Evol.">
        <title>Third-Generation Sequencing Reveals the Adaptive Role of the Epigenome in Three Deep-Sea Polychaetes.</title>
        <authorList>
            <person name="Perez M."/>
            <person name="Aroh O."/>
            <person name="Sun Y."/>
            <person name="Lan Y."/>
            <person name="Juniper S.K."/>
            <person name="Young C.R."/>
            <person name="Angers B."/>
            <person name="Qian P.Y."/>
        </authorList>
    </citation>
    <scope>NUCLEOTIDE SEQUENCE</scope>
    <source>
        <strain evidence="1">P08H-3</strain>
    </source>
</reference>
<gene>
    <name evidence="1" type="ORF">LSH36_590g02061</name>
</gene>
<name>A0AAD9J4U9_9ANNE</name>
<evidence type="ECO:0008006" key="3">
    <source>
        <dbReference type="Google" id="ProtNLM"/>
    </source>
</evidence>
<sequence>MILQVFLNYPPLAPCGEVCSYSEQIGNASGMAYPELYKQINCDDIMRRMAYRRHRIEYPPPLYPPDALIPNFTMNGQMPIREVMYFMQTHTKTVCKFRKKYIYKVTEKIVKGEQVNTYRSGTCVEDTLKEYINEFKGKRSVVIGTIRPWLEALLMVYGGRNVITLEYNECDVNVDQLEVHTPYDFAEKYLRGTVDQFDFGVTFSSLEHSGLGRYTDPINPYGDLEAMAQIWCMLKPGGILLLGIPCVDHDNGYIVWNAHRVYGIKRLQQMTANWRVLQVIKCEDFHVVYVLRRLLF</sequence>